<name>A0ABS8MVS2_9FLAO</name>
<organism evidence="2 3">
    <name type="scientific">Flavobacterium pisciphilum</name>
    <dbReference type="NCBI Taxonomy" id="2893755"/>
    <lineage>
        <taxon>Bacteria</taxon>
        <taxon>Pseudomonadati</taxon>
        <taxon>Bacteroidota</taxon>
        <taxon>Flavobacteriia</taxon>
        <taxon>Flavobacteriales</taxon>
        <taxon>Flavobacteriaceae</taxon>
        <taxon>Flavobacterium</taxon>
    </lineage>
</organism>
<protein>
    <submittedName>
        <fullName evidence="2">Uncharacterized protein</fullName>
    </submittedName>
</protein>
<keyword evidence="3" id="KW-1185">Reference proteome</keyword>
<dbReference type="Proteomes" id="UP001430919">
    <property type="component" value="Unassembled WGS sequence"/>
</dbReference>
<comment type="caution">
    <text evidence="2">The sequence shown here is derived from an EMBL/GenBank/DDBJ whole genome shotgun (WGS) entry which is preliminary data.</text>
</comment>
<dbReference type="EMBL" id="JAJJMO010000001">
    <property type="protein sequence ID" value="MCC9072880.1"/>
    <property type="molecule type" value="Genomic_DNA"/>
</dbReference>
<feature type="chain" id="PRO_5046511639" evidence="1">
    <location>
        <begin position="25"/>
        <end position="295"/>
    </location>
</feature>
<reference evidence="2" key="1">
    <citation type="submission" date="2021-11" db="EMBL/GenBank/DDBJ databases">
        <title>Description of novel Flavobacterium species.</title>
        <authorList>
            <person name="Saticioglu I.B."/>
            <person name="Ay H."/>
            <person name="Altun S."/>
            <person name="Duman M."/>
        </authorList>
    </citation>
    <scope>NUCLEOTIDE SEQUENCE</scope>
    <source>
        <strain evidence="2">F-65</strain>
    </source>
</reference>
<dbReference type="Gene3D" id="2.60.120.260">
    <property type="entry name" value="Galactose-binding domain-like"/>
    <property type="match status" value="1"/>
</dbReference>
<evidence type="ECO:0000256" key="1">
    <source>
        <dbReference type="SAM" id="SignalP"/>
    </source>
</evidence>
<gene>
    <name evidence="2" type="ORF">LNQ49_14965</name>
</gene>
<sequence>MSLNIIFKKSIYLLFALATLGSLISCEPDKAGADNGLSDPSVDPSFTITPVEGKVNMYLLESATKNVLNSYWKVGKVEYFGKMVLEISLPDAGKYTVEHTAVGRGGTRSFATKEIIVATSDPEKGNLVKGGNFSDAADQAKWTILNLNTNGLASWTFNSGSAILNATGTTWNQEGIYQAIDVVKDKEYTIDMFISAKSGSPDAWFEVFAGKTVPTSGVEYGDNKVMGMSSGDGCAKEAFEGQLSLIGCVKNSATGKVSNVVKFTETGKVYLVIRGGGNGFTPTGMVITAVEFRGK</sequence>
<dbReference type="RefSeq" id="WP_229989828.1">
    <property type="nucleotide sequence ID" value="NZ_JAJJMO010000001.1"/>
</dbReference>
<accession>A0ABS8MVS2</accession>
<feature type="signal peptide" evidence="1">
    <location>
        <begin position="1"/>
        <end position="24"/>
    </location>
</feature>
<evidence type="ECO:0000313" key="2">
    <source>
        <dbReference type="EMBL" id="MCC9072880.1"/>
    </source>
</evidence>
<evidence type="ECO:0000313" key="3">
    <source>
        <dbReference type="Proteomes" id="UP001430919"/>
    </source>
</evidence>
<proteinExistence type="predicted"/>
<keyword evidence="1" id="KW-0732">Signal</keyword>